<dbReference type="EMBL" id="JBHSNC010000048">
    <property type="protein sequence ID" value="MFC5530918.1"/>
    <property type="molecule type" value="Genomic_DNA"/>
</dbReference>
<name>A0ABW0R2G9_9BACL</name>
<feature type="chain" id="PRO_5047225616" evidence="2">
    <location>
        <begin position="23"/>
        <end position="571"/>
    </location>
</feature>
<dbReference type="Proteomes" id="UP001596108">
    <property type="component" value="Unassembled WGS sequence"/>
</dbReference>
<evidence type="ECO:0000256" key="2">
    <source>
        <dbReference type="SAM" id="SignalP"/>
    </source>
</evidence>
<keyword evidence="2" id="KW-0732">Signal</keyword>
<protein>
    <submittedName>
        <fullName evidence="3">ABC transporter substrate-binding protein</fullName>
    </submittedName>
</protein>
<feature type="compositionally biased region" description="Low complexity" evidence="1">
    <location>
        <begin position="43"/>
        <end position="62"/>
    </location>
</feature>
<evidence type="ECO:0000313" key="3">
    <source>
        <dbReference type="EMBL" id="MFC5530918.1"/>
    </source>
</evidence>
<organism evidence="3 4">
    <name type="scientific">Cohnella yongneupensis</name>
    <dbReference type="NCBI Taxonomy" id="425006"/>
    <lineage>
        <taxon>Bacteria</taxon>
        <taxon>Bacillati</taxon>
        <taxon>Bacillota</taxon>
        <taxon>Bacilli</taxon>
        <taxon>Bacillales</taxon>
        <taxon>Paenibacillaceae</taxon>
        <taxon>Cohnella</taxon>
    </lineage>
</organism>
<proteinExistence type="predicted"/>
<comment type="caution">
    <text evidence="3">The sequence shown here is derived from an EMBL/GenBank/DDBJ whole genome shotgun (WGS) entry which is preliminary data.</text>
</comment>
<dbReference type="Gene3D" id="3.40.190.10">
    <property type="entry name" value="Periplasmic binding protein-like II"/>
    <property type="match status" value="2"/>
</dbReference>
<gene>
    <name evidence="3" type="ORF">ACFPQ4_15925</name>
</gene>
<feature type="compositionally biased region" description="Polar residues" evidence="1">
    <location>
        <begin position="28"/>
        <end position="38"/>
    </location>
</feature>
<reference evidence="4" key="1">
    <citation type="journal article" date="2019" name="Int. J. Syst. Evol. Microbiol.">
        <title>The Global Catalogue of Microorganisms (GCM) 10K type strain sequencing project: providing services to taxonomists for standard genome sequencing and annotation.</title>
        <authorList>
            <consortium name="The Broad Institute Genomics Platform"/>
            <consortium name="The Broad Institute Genome Sequencing Center for Infectious Disease"/>
            <person name="Wu L."/>
            <person name="Ma J."/>
        </authorList>
    </citation>
    <scope>NUCLEOTIDE SEQUENCE [LARGE SCALE GENOMIC DNA]</scope>
    <source>
        <strain evidence="4">CGMCC 1.18578</strain>
    </source>
</reference>
<keyword evidence="4" id="KW-1185">Reference proteome</keyword>
<accession>A0ABW0R2G9</accession>
<dbReference type="PROSITE" id="PS51257">
    <property type="entry name" value="PROKAR_LIPOPROTEIN"/>
    <property type="match status" value="1"/>
</dbReference>
<feature type="region of interest" description="Disordered" evidence="1">
    <location>
        <begin position="28"/>
        <end position="65"/>
    </location>
</feature>
<sequence>MNMRKKWLMLALVASLMTTVVACSGNNNNEKASESSPAPSVKASEPAATTPAATETAANADEPGWKADTSPITFDWYLNFAWFPNKWGVDPTSQYVTKKTGVNINFIVPAGNENEKLNAMIASNQLPDFITLGWWEEGVKKMIEGGLVDSLDDLANQYDPYFFKVADGAKLSWYQQPDGKTYGYPNASASPVDFKTYGTQFISNQTFVVRKDIYEAIGKPDMRTPEGFLNALKLAKEKFPEINGAPLIPIGFHEFNENGNYSFFDVGQDSSYLSSFLALPREKDGKLYDRLTDPEMVKWLKVFRQANQDGLISKDVFVDKRAQMEEKIAQGRYFAMLYQRTDFAAQQNVLFANDPNSVYIAVDGPANANLDAPTLAGPAISGWTVTLISKKVKDKERAIKFLSYLISEEGQKDLYLGEKGVSYDTIDGKDQFLPDALKLMQTDRSAFDKKYGSSYTFWMLMDTNMNLQWAPPSVEPAKQLEDWTKGKTASYSQYDLINPPATSEEGINATKIGNEWGKVLPKLLLSKSDADFDKIFADFIAKRDKTGFAALQTYRQGKYEENVKKLAAFLK</sequence>
<dbReference type="PANTHER" id="PTHR43649">
    <property type="entry name" value="ARABINOSE-BINDING PROTEIN-RELATED"/>
    <property type="match status" value="1"/>
</dbReference>
<evidence type="ECO:0000256" key="1">
    <source>
        <dbReference type="SAM" id="MobiDB-lite"/>
    </source>
</evidence>
<feature type="signal peptide" evidence="2">
    <location>
        <begin position="1"/>
        <end position="22"/>
    </location>
</feature>
<dbReference type="SUPFAM" id="SSF53850">
    <property type="entry name" value="Periplasmic binding protein-like II"/>
    <property type="match status" value="1"/>
</dbReference>
<dbReference type="InterPro" id="IPR050490">
    <property type="entry name" value="Bact_solute-bd_prot1"/>
</dbReference>
<dbReference type="RefSeq" id="WP_378112861.1">
    <property type="nucleotide sequence ID" value="NZ_JBHSNC010000048.1"/>
</dbReference>
<dbReference type="PANTHER" id="PTHR43649:SF12">
    <property type="entry name" value="DIACETYLCHITOBIOSE BINDING PROTEIN DASA"/>
    <property type="match status" value="1"/>
</dbReference>
<evidence type="ECO:0000313" key="4">
    <source>
        <dbReference type="Proteomes" id="UP001596108"/>
    </source>
</evidence>